<keyword evidence="2" id="KW-1003">Cell membrane</keyword>
<dbReference type="InterPro" id="IPR036318">
    <property type="entry name" value="FAD-bd_PCMH-like_sf"/>
</dbReference>
<dbReference type="Gene3D" id="3.30.465.10">
    <property type="match status" value="1"/>
</dbReference>
<dbReference type="PANTHER" id="PTHR43099">
    <property type="entry name" value="UPF0053 PROTEIN YRKA"/>
    <property type="match status" value="1"/>
</dbReference>
<proteinExistence type="predicted"/>
<evidence type="ECO:0000256" key="9">
    <source>
        <dbReference type="SAM" id="Phobius"/>
    </source>
</evidence>
<evidence type="ECO:0000256" key="1">
    <source>
        <dbReference type="ARBA" id="ARBA00004651"/>
    </source>
</evidence>
<dbReference type="InterPro" id="IPR002550">
    <property type="entry name" value="CNNM"/>
</dbReference>
<gene>
    <name evidence="11" type="ORF">EV199_3955</name>
</gene>
<evidence type="ECO:0000256" key="5">
    <source>
        <dbReference type="ARBA" id="ARBA00022989"/>
    </source>
</evidence>
<comment type="caution">
    <text evidence="11">The sequence shown here is derived from an EMBL/GenBank/DDBJ whole genome shotgun (WGS) entry which is preliminary data.</text>
</comment>
<evidence type="ECO:0000313" key="12">
    <source>
        <dbReference type="Proteomes" id="UP000293874"/>
    </source>
</evidence>
<dbReference type="PROSITE" id="PS51371">
    <property type="entry name" value="CBS"/>
    <property type="match status" value="1"/>
</dbReference>
<dbReference type="Pfam" id="PF01595">
    <property type="entry name" value="CNNM"/>
    <property type="match status" value="1"/>
</dbReference>
<sequence length="426" mass="48571">MSLIVILVICVAILAIAYFSGIEVAFTSANRLNVELKRTQGASGIAFLSSLYDNPSRFIGTNIVGFNFWLVVAVLTGSAGWSLVIDSFQLSKDFVDSIAWLRVIIEILLSWLVVIMFCEFIPKAIFRAKADSALSFSARSGLLAFTDGLFHWVADAFSRLSIFILNVIFDMRIDKKKETFSRSDLDHFAQQSSDQHMEHQDLKTELFRNAVSLPKVKIRDCLVPRKEIVAVEVNMPMEQVRSLFIETKLSKLVVYEGNIDTIVGYIHQLDLFKNPSTIKQILLPIPAIPESMSVTDLINKFTRERKSIAWVVDEFGGTAGIVTMEDLLEEIFGDIRDEYDTEEFEEKKISDDEYILSGRLELDHLREKYGLQFPENDSETLSGFIIHQHETIPKLKERIIIGHYEFEVLNVSDTRIEMVRLKILKI</sequence>
<keyword evidence="5 9" id="KW-1133">Transmembrane helix</keyword>
<dbReference type="AlphaFoldDB" id="A0A4Q7MY32"/>
<keyword evidence="4" id="KW-0677">Repeat</keyword>
<keyword evidence="3 9" id="KW-0812">Transmembrane</keyword>
<dbReference type="RefSeq" id="WP_130542503.1">
    <property type="nucleotide sequence ID" value="NZ_CP042431.1"/>
</dbReference>
<dbReference type="Proteomes" id="UP000293874">
    <property type="component" value="Unassembled WGS sequence"/>
</dbReference>
<dbReference type="InterPro" id="IPR000644">
    <property type="entry name" value="CBS_dom"/>
</dbReference>
<dbReference type="GO" id="GO:0050660">
    <property type="term" value="F:flavin adenine dinucleotide binding"/>
    <property type="evidence" value="ECO:0007669"/>
    <property type="project" value="InterPro"/>
</dbReference>
<dbReference type="InterPro" id="IPR046342">
    <property type="entry name" value="CBS_dom_sf"/>
</dbReference>
<dbReference type="Pfam" id="PF03471">
    <property type="entry name" value="CorC_HlyC"/>
    <property type="match status" value="1"/>
</dbReference>
<keyword evidence="6 8" id="KW-0129">CBS domain</keyword>
<evidence type="ECO:0000256" key="3">
    <source>
        <dbReference type="ARBA" id="ARBA00022692"/>
    </source>
</evidence>
<dbReference type="SUPFAM" id="SSF54631">
    <property type="entry name" value="CBS-domain pair"/>
    <property type="match status" value="1"/>
</dbReference>
<dbReference type="InterPro" id="IPR044751">
    <property type="entry name" value="Ion_transp-like_CBS"/>
</dbReference>
<evidence type="ECO:0000256" key="4">
    <source>
        <dbReference type="ARBA" id="ARBA00022737"/>
    </source>
</evidence>
<dbReference type="SUPFAM" id="SSF56176">
    <property type="entry name" value="FAD-binding/transporter-associated domain-like"/>
    <property type="match status" value="1"/>
</dbReference>
<dbReference type="CDD" id="cd04590">
    <property type="entry name" value="CBS_pair_CorC_HlyC_assoc"/>
    <property type="match status" value="1"/>
</dbReference>
<keyword evidence="12" id="KW-1185">Reference proteome</keyword>
<dbReference type="OrthoDB" id="9798188at2"/>
<comment type="subcellular location">
    <subcellularLocation>
        <location evidence="1">Cell membrane</location>
        <topology evidence="1">Multi-pass membrane protein</topology>
    </subcellularLocation>
</comment>
<dbReference type="Gene3D" id="3.10.580.10">
    <property type="entry name" value="CBS-domain"/>
    <property type="match status" value="1"/>
</dbReference>
<evidence type="ECO:0000259" key="10">
    <source>
        <dbReference type="PROSITE" id="PS51371"/>
    </source>
</evidence>
<dbReference type="Pfam" id="PF00571">
    <property type="entry name" value="CBS"/>
    <property type="match status" value="2"/>
</dbReference>
<evidence type="ECO:0000256" key="8">
    <source>
        <dbReference type="PROSITE-ProRule" id="PRU00703"/>
    </source>
</evidence>
<accession>A0A4Q7MY32</accession>
<evidence type="ECO:0000256" key="2">
    <source>
        <dbReference type="ARBA" id="ARBA00022475"/>
    </source>
</evidence>
<feature type="transmembrane region" description="Helical" evidence="9">
    <location>
        <begin position="66"/>
        <end position="88"/>
    </location>
</feature>
<evidence type="ECO:0000256" key="7">
    <source>
        <dbReference type="ARBA" id="ARBA00023136"/>
    </source>
</evidence>
<feature type="domain" description="CBS" evidence="10">
    <location>
        <begin position="278"/>
        <end position="338"/>
    </location>
</feature>
<dbReference type="InterPro" id="IPR005170">
    <property type="entry name" value="Transptr-assoc_dom"/>
</dbReference>
<name>A0A4Q7MY32_9BACT</name>
<dbReference type="PANTHER" id="PTHR43099:SF5">
    <property type="entry name" value="HLYC_CORC FAMILY TRANSPORTER"/>
    <property type="match status" value="1"/>
</dbReference>
<feature type="transmembrane region" description="Helical" evidence="9">
    <location>
        <begin position="100"/>
        <end position="122"/>
    </location>
</feature>
<dbReference type="EMBL" id="SGXA01000002">
    <property type="protein sequence ID" value="RZS72040.1"/>
    <property type="molecule type" value="Genomic_DNA"/>
</dbReference>
<keyword evidence="7 9" id="KW-0472">Membrane</keyword>
<protein>
    <submittedName>
        <fullName evidence="11">CBS domain containing-hemolysin-like protein</fullName>
    </submittedName>
</protein>
<evidence type="ECO:0000256" key="6">
    <source>
        <dbReference type="ARBA" id="ARBA00023122"/>
    </source>
</evidence>
<dbReference type="SMART" id="SM01091">
    <property type="entry name" value="CorC_HlyC"/>
    <property type="match status" value="1"/>
</dbReference>
<dbReference type="InterPro" id="IPR051676">
    <property type="entry name" value="UPF0053_domain"/>
</dbReference>
<evidence type="ECO:0000313" key="11">
    <source>
        <dbReference type="EMBL" id="RZS72040.1"/>
    </source>
</evidence>
<dbReference type="InterPro" id="IPR016169">
    <property type="entry name" value="FAD-bd_PCMH_sub2"/>
</dbReference>
<dbReference type="GO" id="GO:0005886">
    <property type="term" value="C:plasma membrane"/>
    <property type="evidence" value="ECO:0007669"/>
    <property type="project" value="UniProtKB-SubCell"/>
</dbReference>
<reference evidence="11 12" key="1">
    <citation type="submission" date="2019-02" db="EMBL/GenBank/DDBJ databases">
        <title>Genomic Encyclopedia of Type Strains, Phase IV (KMG-IV): sequencing the most valuable type-strain genomes for metagenomic binning, comparative biology and taxonomic classification.</title>
        <authorList>
            <person name="Goeker M."/>
        </authorList>
    </citation>
    <scope>NUCLEOTIDE SEQUENCE [LARGE SCALE GENOMIC DNA]</scope>
    <source>
        <strain evidence="11 12">DSM 18116</strain>
    </source>
</reference>
<organism evidence="11 12">
    <name type="scientific">Pseudobacter ginsenosidimutans</name>
    <dbReference type="NCBI Taxonomy" id="661488"/>
    <lineage>
        <taxon>Bacteria</taxon>
        <taxon>Pseudomonadati</taxon>
        <taxon>Bacteroidota</taxon>
        <taxon>Chitinophagia</taxon>
        <taxon>Chitinophagales</taxon>
        <taxon>Chitinophagaceae</taxon>
        <taxon>Pseudobacter</taxon>
    </lineage>
</organism>